<dbReference type="PANTHER" id="PTHR10846:SF8">
    <property type="entry name" value="INNER MEMBRANE PROTEIN YRBG"/>
    <property type="match status" value="1"/>
</dbReference>
<evidence type="ECO:0000256" key="1">
    <source>
        <dbReference type="ARBA" id="ARBA00004141"/>
    </source>
</evidence>
<comment type="subcellular location">
    <subcellularLocation>
        <location evidence="1">Membrane</location>
        <topology evidence="1">Multi-pass membrane protein</topology>
    </subcellularLocation>
</comment>
<feature type="transmembrane region" description="Helical" evidence="5">
    <location>
        <begin position="268"/>
        <end position="287"/>
    </location>
</feature>
<feature type="transmembrane region" description="Helical" evidence="5">
    <location>
        <begin position="33"/>
        <end position="54"/>
    </location>
</feature>
<dbReference type="Pfam" id="PF01699">
    <property type="entry name" value="Na_Ca_ex"/>
    <property type="match status" value="2"/>
</dbReference>
<dbReference type="AlphaFoldDB" id="A0A840X537"/>
<dbReference type="NCBIfam" id="TIGR00367">
    <property type="entry name" value="calcium/sodium antiporter"/>
    <property type="match status" value="1"/>
</dbReference>
<feature type="domain" description="Sodium/calcium exchanger membrane region" evidence="6">
    <location>
        <begin position="4"/>
        <end position="139"/>
    </location>
</feature>
<dbReference type="GO" id="GO:0006874">
    <property type="term" value="P:intracellular calcium ion homeostasis"/>
    <property type="evidence" value="ECO:0007669"/>
    <property type="project" value="TreeGrafter"/>
</dbReference>
<feature type="domain" description="Sodium/calcium exchanger membrane region" evidence="6">
    <location>
        <begin position="170"/>
        <end position="309"/>
    </location>
</feature>
<reference evidence="7 8" key="1">
    <citation type="submission" date="2020-08" db="EMBL/GenBank/DDBJ databases">
        <title>Genomic Encyclopedia of Type Strains, Phase IV (KMG-IV): sequencing the most valuable type-strain genomes for metagenomic binning, comparative biology and taxonomic classification.</title>
        <authorList>
            <person name="Goeker M."/>
        </authorList>
    </citation>
    <scope>NUCLEOTIDE SEQUENCE [LARGE SCALE GENOMIC DNA]</scope>
    <source>
        <strain evidence="7 8">DSM 103377</strain>
    </source>
</reference>
<keyword evidence="3 5" id="KW-1133">Transmembrane helix</keyword>
<keyword evidence="8" id="KW-1185">Reference proteome</keyword>
<protein>
    <submittedName>
        <fullName evidence="7">Cation:H+ antiporter</fullName>
    </submittedName>
</protein>
<organism evidence="7 8">
    <name type="scientific">Rubricella aquisinus</name>
    <dbReference type="NCBI Taxonomy" id="2028108"/>
    <lineage>
        <taxon>Bacteria</taxon>
        <taxon>Pseudomonadati</taxon>
        <taxon>Pseudomonadota</taxon>
        <taxon>Alphaproteobacteria</taxon>
        <taxon>Rhodobacterales</taxon>
        <taxon>Paracoccaceae</taxon>
        <taxon>Rubricella</taxon>
    </lineage>
</organism>
<dbReference type="RefSeq" id="WP_184012864.1">
    <property type="nucleotide sequence ID" value="NZ_JACIJS010000010.1"/>
</dbReference>
<dbReference type="GO" id="GO:0005886">
    <property type="term" value="C:plasma membrane"/>
    <property type="evidence" value="ECO:0007669"/>
    <property type="project" value="TreeGrafter"/>
</dbReference>
<dbReference type="EMBL" id="JACIJS010000010">
    <property type="protein sequence ID" value="MBB5516906.1"/>
    <property type="molecule type" value="Genomic_DNA"/>
</dbReference>
<evidence type="ECO:0000256" key="2">
    <source>
        <dbReference type="ARBA" id="ARBA00022692"/>
    </source>
</evidence>
<evidence type="ECO:0000256" key="4">
    <source>
        <dbReference type="ARBA" id="ARBA00023136"/>
    </source>
</evidence>
<gene>
    <name evidence="7" type="ORF">FHS89_002950</name>
</gene>
<keyword evidence="2 5" id="KW-0812">Transmembrane</keyword>
<feature type="transmembrane region" description="Helical" evidence="5">
    <location>
        <begin position="66"/>
        <end position="90"/>
    </location>
</feature>
<keyword evidence="4 5" id="KW-0472">Membrane</keyword>
<dbReference type="InterPro" id="IPR004481">
    <property type="entry name" value="K/Na/Ca-exchanger"/>
</dbReference>
<dbReference type="Proteomes" id="UP000553766">
    <property type="component" value="Unassembled WGS sequence"/>
</dbReference>
<dbReference type="PANTHER" id="PTHR10846">
    <property type="entry name" value="SODIUM/POTASSIUM/CALCIUM EXCHANGER"/>
    <property type="match status" value="1"/>
</dbReference>
<accession>A0A840X537</accession>
<dbReference type="GO" id="GO:0005262">
    <property type="term" value="F:calcium channel activity"/>
    <property type="evidence" value="ECO:0007669"/>
    <property type="project" value="TreeGrafter"/>
</dbReference>
<name>A0A840X537_9RHOB</name>
<feature type="transmembrane region" description="Helical" evidence="5">
    <location>
        <begin position="194"/>
        <end position="214"/>
    </location>
</feature>
<feature type="transmembrane region" description="Helical" evidence="5">
    <location>
        <begin position="293"/>
        <end position="309"/>
    </location>
</feature>
<evidence type="ECO:0000313" key="7">
    <source>
        <dbReference type="EMBL" id="MBB5516906.1"/>
    </source>
</evidence>
<dbReference type="InterPro" id="IPR004837">
    <property type="entry name" value="NaCa_Exmemb"/>
</dbReference>
<feature type="transmembrane region" description="Helical" evidence="5">
    <location>
        <begin position="102"/>
        <end position="120"/>
    </location>
</feature>
<evidence type="ECO:0000256" key="5">
    <source>
        <dbReference type="SAM" id="Phobius"/>
    </source>
</evidence>
<dbReference type="Gene3D" id="1.20.1420.30">
    <property type="entry name" value="NCX, central ion-binding region"/>
    <property type="match status" value="1"/>
</dbReference>
<feature type="transmembrane region" description="Helical" evidence="5">
    <location>
        <begin position="127"/>
        <end position="145"/>
    </location>
</feature>
<evidence type="ECO:0000256" key="3">
    <source>
        <dbReference type="ARBA" id="ARBA00022989"/>
    </source>
</evidence>
<feature type="transmembrane region" description="Helical" evidence="5">
    <location>
        <begin position="165"/>
        <end position="187"/>
    </location>
</feature>
<proteinExistence type="predicted"/>
<evidence type="ECO:0000313" key="8">
    <source>
        <dbReference type="Proteomes" id="UP000553766"/>
    </source>
</evidence>
<sequence length="310" mass="32421">MDLILAGAGLLLLVFAGDVLVRGAVALALKLGISALVVSLTVVAFGTSAPELLIAIEAALADADGIAFGNVVGSNIANVLLVIGLPALIATIRTKECHIGRNYALMIGASVLFIALCFLGPLTYWHGVLMLVVLCLILFDAYRKARLSGEGDSIDELDDADPDMPVWKIALFLVLGLIGLPLGANLLIDGARGVAVAFGVSDAVIGLTLVAIGTSLPELATTVMATIRGKADVVLGNVVGSNLFNLLAIMGVASFFGPLDVPLEFLTFDLWVMLAASLILIPFVLHWTNVTRLWGIGFVALYAGYVWLLV</sequence>
<comment type="caution">
    <text evidence="7">The sequence shown here is derived from an EMBL/GenBank/DDBJ whole genome shotgun (WGS) entry which is preliminary data.</text>
</comment>
<dbReference type="GO" id="GO:0008273">
    <property type="term" value="F:calcium, potassium:sodium antiporter activity"/>
    <property type="evidence" value="ECO:0007669"/>
    <property type="project" value="TreeGrafter"/>
</dbReference>
<feature type="transmembrane region" description="Helical" evidence="5">
    <location>
        <begin position="234"/>
        <end position="256"/>
    </location>
</feature>
<evidence type="ECO:0000259" key="6">
    <source>
        <dbReference type="Pfam" id="PF01699"/>
    </source>
</evidence>
<dbReference type="InterPro" id="IPR044880">
    <property type="entry name" value="NCX_ion-bd_dom_sf"/>
</dbReference>